<keyword evidence="1" id="KW-1133">Transmembrane helix</keyword>
<dbReference type="RefSeq" id="WP_189126308.1">
    <property type="nucleotide sequence ID" value="NZ_BMNH01000015.1"/>
</dbReference>
<sequence>MVFTLVTVPAGIGLALLQVLETKDPWLFVAVAVACLGLTALLLSTRSARVAFRALRNRFTLR</sequence>
<name>A0A917Z489_9ACTN</name>
<dbReference type="Proteomes" id="UP000646523">
    <property type="component" value="Unassembled WGS sequence"/>
</dbReference>
<keyword evidence="1" id="KW-0812">Transmembrane</keyword>
<evidence type="ECO:0000256" key="1">
    <source>
        <dbReference type="SAM" id="Phobius"/>
    </source>
</evidence>
<feature type="transmembrane region" description="Helical" evidence="1">
    <location>
        <begin position="25"/>
        <end position="43"/>
    </location>
</feature>
<organism evidence="2 3">
    <name type="scientific">Nonomuraea cavernae</name>
    <dbReference type="NCBI Taxonomy" id="2045107"/>
    <lineage>
        <taxon>Bacteria</taxon>
        <taxon>Bacillati</taxon>
        <taxon>Actinomycetota</taxon>
        <taxon>Actinomycetes</taxon>
        <taxon>Streptosporangiales</taxon>
        <taxon>Streptosporangiaceae</taxon>
        <taxon>Nonomuraea</taxon>
    </lineage>
</organism>
<reference evidence="2" key="2">
    <citation type="submission" date="2020-09" db="EMBL/GenBank/DDBJ databases">
        <authorList>
            <person name="Sun Q."/>
            <person name="Zhou Y."/>
        </authorList>
    </citation>
    <scope>NUCLEOTIDE SEQUENCE</scope>
    <source>
        <strain evidence="2">CGMCC 4.7368</strain>
    </source>
</reference>
<evidence type="ECO:0000313" key="2">
    <source>
        <dbReference type="EMBL" id="GGO74371.1"/>
    </source>
</evidence>
<gene>
    <name evidence="2" type="ORF">GCM10012289_46860</name>
</gene>
<protein>
    <submittedName>
        <fullName evidence="2">Uncharacterized protein</fullName>
    </submittedName>
</protein>
<accession>A0A917Z489</accession>
<proteinExistence type="predicted"/>
<keyword evidence="3" id="KW-1185">Reference proteome</keyword>
<evidence type="ECO:0000313" key="3">
    <source>
        <dbReference type="Proteomes" id="UP000646523"/>
    </source>
</evidence>
<keyword evidence="1" id="KW-0472">Membrane</keyword>
<reference evidence="2" key="1">
    <citation type="journal article" date="2014" name="Int. J. Syst. Evol. Microbiol.">
        <title>Complete genome sequence of Corynebacterium casei LMG S-19264T (=DSM 44701T), isolated from a smear-ripened cheese.</title>
        <authorList>
            <consortium name="US DOE Joint Genome Institute (JGI-PGF)"/>
            <person name="Walter F."/>
            <person name="Albersmeier A."/>
            <person name="Kalinowski J."/>
            <person name="Ruckert C."/>
        </authorList>
    </citation>
    <scope>NUCLEOTIDE SEQUENCE</scope>
    <source>
        <strain evidence="2">CGMCC 4.7368</strain>
    </source>
</reference>
<comment type="caution">
    <text evidence="2">The sequence shown here is derived from an EMBL/GenBank/DDBJ whole genome shotgun (WGS) entry which is preliminary data.</text>
</comment>
<dbReference type="EMBL" id="BMNH01000015">
    <property type="protein sequence ID" value="GGO74371.1"/>
    <property type="molecule type" value="Genomic_DNA"/>
</dbReference>
<dbReference type="AlphaFoldDB" id="A0A917Z489"/>